<proteinExistence type="predicted"/>
<name>A0A9J6G7S9_HAELO</name>
<reference evidence="1 2" key="1">
    <citation type="journal article" date="2020" name="Cell">
        <title>Large-Scale Comparative Analyses of Tick Genomes Elucidate Their Genetic Diversity and Vector Capacities.</title>
        <authorList>
            <consortium name="Tick Genome and Microbiome Consortium (TIGMIC)"/>
            <person name="Jia N."/>
            <person name="Wang J."/>
            <person name="Shi W."/>
            <person name="Du L."/>
            <person name="Sun Y."/>
            <person name="Zhan W."/>
            <person name="Jiang J.F."/>
            <person name="Wang Q."/>
            <person name="Zhang B."/>
            <person name="Ji P."/>
            <person name="Bell-Sakyi L."/>
            <person name="Cui X.M."/>
            <person name="Yuan T.T."/>
            <person name="Jiang B.G."/>
            <person name="Yang W.F."/>
            <person name="Lam T.T."/>
            <person name="Chang Q.C."/>
            <person name="Ding S.J."/>
            <person name="Wang X.J."/>
            <person name="Zhu J.G."/>
            <person name="Ruan X.D."/>
            <person name="Zhao L."/>
            <person name="Wei J.T."/>
            <person name="Ye R.Z."/>
            <person name="Que T.C."/>
            <person name="Du C.H."/>
            <person name="Zhou Y.H."/>
            <person name="Cheng J.X."/>
            <person name="Dai P.F."/>
            <person name="Guo W.B."/>
            <person name="Han X.H."/>
            <person name="Huang E.J."/>
            <person name="Li L.F."/>
            <person name="Wei W."/>
            <person name="Gao Y.C."/>
            <person name="Liu J.Z."/>
            <person name="Shao H.Z."/>
            <person name="Wang X."/>
            <person name="Wang C.C."/>
            <person name="Yang T.C."/>
            <person name="Huo Q.B."/>
            <person name="Li W."/>
            <person name="Chen H.Y."/>
            <person name="Chen S.E."/>
            <person name="Zhou L.G."/>
            <person name="Ni X.B."/>
            <person name="Tian J.H."/>
            <person name="Sheng Y."/>
            <person name="Liu T."/>
            <person name="Pan Y.S."/>
            <person name="Xia L.Y."/>
            <person name="Li J."/>
            <person name="Zhao F."/>
            <person name="Cao W.C."/>
        </authorList>
    </citation>
    <scope>NUCLEOTIDE SEQUENCE [LARGE SCALE GENOMIC DNA]</scope>
    <source>
        <strain evidence="1">HaeL-2018</strain>
    </source>
</reference>
<dbReference type="EMBL" id="JABSTR010000006">
    <property type="protein sequence ID" value="KAH9374454.1"/>
    <property type="molecule type" value="Genomic_DNA"/>
</dbReference>
<keyword evidence="2" id="KW-1185">Reference proteome</keyword>
<evidence type="ECO:0000313" key="1">
    <source>
        <dbReference type="EMBL" id="KAH9374454.1"/>
    </source>
</evidence>
<dbReference type="Proteomes" id="UP000821853">
    <property type="component" value="Chromosome 4"/>
</dbReference>
<dbReference type="VEuPathDB" id="VectorBase:HLOH_051653"/>
<organism evidence="1 2">
    <name type="scientific">Haemaphysalis longicornis</name>
    <name type="common">Bush tick</name>
    <dbReference type="NCBI Taxonomy" id="44386"/>
    <lineage>
        <taxon>Eukaryota</taxon>
        <taxon>Metazoa</taxon>
        <taxon>Ecdysozoa</taxon>
        <taxon>Arthropoda</taxon>
        <taxon>Chelicerata</taxon>
        <taxon>Arachnida</taxon>
        <taxon>Acari</taxon>
        <taxon>Parasitiformes</taxon>
        <taxon>Ixodida</taxon>
        <taxon>Ixodoidea</taxon>
        <taxon>Ixodidae</taxon>
        <taxon>Haemaphysalinae</taxon>
        <taxon>Haemaphysalis</taxon>
    </lineage>
</organism>
<protein>
    <submittedName>
        <fullName evidence="1">Uncharacterized protein</fullName>
    </submittedName>
</protein>
<dbReference type="OrthoDB" id="6760869at2759"/>
<evidence type="ECO:0000313" key="2">
    <source>
        <dbReference type="Proteomes" id="UP000821853"/>
    </source>
</evidence>
<comment type="caution">
    <text evidence="1">The sequence shown here is derived from an EMBL/GenBank/DDBJ whole genome shotgun (WGS) entry which is preliminary data.</text>
</comment>
<gene>
    <name evidence="1" type="ORF">HPB48_004479</name>
</gene>
<dbReference type="AlphaFoldDB" id="A0A9J6G7S9"/>
<sequence length="69" mass="8171">MHIKQKLEYHKQRDTFIGHVNMIPELSQITTPSRTLCCAFFYVAFPHVIKYLWGIFLRKAALELTLHKP</sequence>
<accession>A0A9J6G7S9</accession>